<protein>
    <submittedName>
        <fullName evidence="1">Uncharacterized protein</fullName>
    </submittedName>
</protein>
<gene>
    <name evidence="1" type="ORF">BCR34DRAFT_478000</name>
</gene>
<organism evidence="1 2">
    <name type="scientific">Clohesyomyces aquaticus</name>
    <dbReference type="NCBI Taxonomy" id="1231657"/>
    <lineage>
        <taxon>Eukaryota</taxon>
        <taxon>Fungi</taxon>
        <taxon>Dikarya</taxon>
        <taxon>Ascomycota</taxon>
        <taxon>Pezizomycotina</taxon>
        <taxon>Dothideomycetes</taxon>
        <taxon>Pleosporomycetidae</taxon>
        <taxon>Pleosporales</taxon>
        <taxon>Lindgomycetaceae</taxon>
        <taxon>Clohesyomyces</taxon>
    </lineage>
</organism>
<dbReference type="Proteomes" id="UP000193144">
    <property type="component" value="Unassembled WGS sequence"/>
</dbReference>
<dbReference type="AlphaFoldDB" id="A0A1Y1ZZ22"/>
<sequence length="68" mass="7566">ILSSDRSHAASSRLHVQFYQYKGAFKFNIHPSVSPLFLPTLKSPNLRQGPSCRSLASLPSSQEYTSID</sequence>
<evidence type="ECO:0000313" key="2">
    <source>
        <dbReference type="Proteomes" id="UP000193144"/>
    </source>
</evidence>
<comment type="caution">
    <text evidence="1">The sequence shown here is derived from an EMBL/GenBank/DDBJ whole genome shotgun (WGS) entry which is preliminary data.</text>
</comment>
<dbReference type="EMBL" id="MCFA01000025">
    <property type="protein sequence ID" value="ORY15486.1"/>
    <property type="molecule type" value="Genomic_DNA"/>
</dbReference>
<dbReference type="OrthoDB" id="5406921at2759"/>
<evidence type="ECO:0000313" key="1">
    <source>
        <dbReference type="EMBL" id="ORY15486.1"/>
    </source>
</evidence>
<name>A0A1Y1ZZ22_9PLEO</name>
<reference evidence="1 2" key="1">
    <citation type="submission" date="2016-07" db="EMBL/GenBank/DDBJ databases">
        <title>Pervasive Adenine N6-methylation of Active Genes in Fungi.</title>
        <authorList>
            <consortium name="DOE Joint Genome Institute"/>
            <person name="Mondo S.J."/>
            <person name="Dannebaum R.O."/>
            <person name="Kuo R.C."/>
            <person name="Labutti K."/>
            <person name="Haridas S."/>
            <person name="Kuo A."/>
            <person name="Salamov A."/>
            <person name="Ahrendt S.R."/>
            <person name="Lipzen A."/>
            <person name="Sullivan W."/>
            <person name="Andreopoulos W.B."/>
            <person name="Clum A."/>
            <person name="Lindquist E."/>
            <person name="Daum C."/>
            <person name="Ramamoorthy G.K."/>
            <person name="Gryganskyi A."/>
            <person name="Culley D."/>
            <person name="Magnuson J.K."/>
            <person name="James T.Y."/>
            <person name="O'Malley M.A."/>
            <person name="Stajich J.E."/>
            <person name="Spatafora J.W."/>
            <person name="Visel A."/>
            <person name="Grigoriev I.V."/>
        </authorList>
    </citation>
    <scope>NUCLEOTIDE SEQUENCE [LARGE SCALE GENOMIC DNA]</scope>
    <source>
        <strain evidence="1 2">CBS 115471</strain>
    </source>
</reference>
<accession>A0A1Y1ZZ22</accession>
<feature type="non-terminal residue" evidence="1">
    <location>
        <position position="1"/>
    </location>
</feature>
<keyword evidence="2" id="KW-1185">Reference proteome</keyword>
<proteinExistence type="predicted"/>